<comment type="caution">
    <text evidence="1">The sequence shown here is derived from an EMBL/GenBank/DDBJ whole genome shotgun (WGS) entry which is preliminary data.</text>
</comment>
<dbReference type="EMBL" id="QYCY01000002">
    <property type="protein sequence ID" value="RLV75948.1"/>
    <property type="molecule type" value="Genomic_DNA"/>
</dbReference>
<evidence type="ECO:0000313" key="1">
    <source>
        <dbReference type="EMBL" id="RLV75948.1"/>
    </source>
</evidence>
<organism evidence="1 2">
    <name type="scientific">Streptomyces rapamycinicus (strain ATCC 29253 / DSM 41530 / NRRL 5491 / AYB-994)</name>
    <name type="common">Streptomyces hygroscopicus (strain ATCC 29253)</name>
    <dbReference type="NCBI Taxonomy" id="1343740"/>
    <lineage>
        <taxon>Bacteria</taxon>
        <taxon>Bacillati</taxon>
        <taxon>Actinomycetota</taxon>
        <taxon>Actinomycetes</taxon>
        <taxon>Kitasatosporales</taxon>
        <taxon>Streptomycetaceae</taxon>
        <taxon>Streptomyces</taxon>
        <taxon>Streptomyces violaceusniger group</taxon>
    </lineage>
</organism>
<evidence type="ECO:0000313" key="2">
    <source>
        <dbReference type="Proteomes" id="UP000281594"/>
    </source>
</evidence>
<dbReference type="Proteomes" id="UP000281594">
    <property type="component" value="Unassembled WGS sequence"/>
</dbReference>
<gene>
    <name evidence="1" type="ORF">D3C57_142020</name>
</gene>
<accession>A0A3L8R929</accession>
<protein>
    <submittedName>
        <fullName evidence="1">Uncharacterized protein</fullName>
    </submittedName>
</protein>
<reference evidence="1 2" key="1">
    <citation type="journal article" date="2018" name="J. Biol. Chem.">
        <title>Discovery of the actinoplanic acid pathway in Streptomyces rapamycinicus reveals a genetically conserved synergism with rapamycin.</title>
        <authorList>
            <person name="Mrak P."/>
            <person name="Krastel P."/>
            <person name="Pivk Lukancic P."/>
            <person name="Tao J."/>
            <person name="Pistorius D."/>
            <person name="Moore C.M."/>
        </authorList>
    </citation>
    <scope>NUCLEOTIDE SEQUENCE [LARGE SCALE GENOMIC DNA]</scope>
    <source>
        <strain evidence="1 2">NRRL 5491</strain>
    </source>
</reference>
<proteinExistence type="predicted"/>
<dbReference type="AlphaFoldDB" id="A0A3L8R929"/>
<name>A0A3L8R929_STRRN</name>
<dbReference type="STRING" id="1343740.M271_01660"/>
<sequence length="55" mass="5913">MIVRIFGTWAALDGVSSPGPMKRLSSIPTLRFPPSMAACVAKGIWCRPAARTDHS</sequence>